<name>A0AAV2YTA4_9STRA</name>
<organism evidence="1 2">
    <name type="scientific">Lagenidium giganteum</name>
    <dbReference type="NCBI Taxonomy" id="4803"/>
    <lineage>
        <taxon>Eukaryota</taxon>
        <taxon>Sar</taxon>
        <taxon>Stramenopiles</taxon>
        <taxon>Oomycota</taxon>
        <taxon>Peronosporomycetes</taxon>
        <taxon>Pythiales</taxon>
        <taxon>Pythiaceae</taxon>
    </lineage>
</organism>
<dbReference type="EMBL" id="DAKRPA010000114">
    <property type="protein sequence ID" value="DAZ98165.1"/>
    <property type="molecule type" value="Genomic_DNA"/>
</dbReference>
<sequence length="56" mass="6496">MRFQLSPLHLRCGVLCFVSHKARSTRCVACSSHAKQRVQVDTMFRHRKRSAFSCDD</sequence>
<reference evidence="1" key="2">
    <citation type="journal article" date="2023" name="Microbiol Resour">
        <title>Decontamination and Annotation of the Draft Genome Sequence of the Oomycete Lagenidium giganteum ARSEF 373.</title>
        <authorList>
            <person name="Morgan W.R."/>
            <person name="Tartar A."/>
        </authorList>
    </citation>
    <scope>NUCLEOTIDE SEQUENCE</scope>
    <source>
        <strain evidence="1">ARSEF 373</strain>
    </source>
</reference>
<protein>
    <recommendedName>
        <fullName evidence="3">Secreted protein</fullName>
    </recommendedName>
</protein>
<evidence type="ECO:0000313" key="2">
    <source>
        <dbReference type="Proteomes" id="UP001146120"/>
    </source>
</evidence>
<dbReference type="AlphaFoldDB" id="A0AAV2YTA4"/>
<comment type="caution">
    <text evidence="1">The sequence shown here is derived from an EMBL/GenBank/DDBJ whole genome shotgun (WGS) entry which is preliminary data.</text>
</comment>
<reference evidence="1" key="1">
    <citation type="submission" date="2022-11" db="EMBL/GenBank/DDBJ databases">
        <authorList>
            <person name="Morgan W.R."/>
            <person name="Tartar A."/>
        </authorList>
    </citation>
    <scope>NUCLEOTIDE SEQUENCE</scope>
    <source>
        <strain evidence="1">ARSEF 373</strain>
    </source>
</reference>
<gene>
    <name evidence="1" type="ORF">N0F65_005631</name>
</gene>
<proteinExistence type="predicted"/>
<keyword evidence="2" id="KW-1185">Reference proteome</keyword>
<evidence type="ECO:0008006" key="3">
    <source>
        <dbReference type="Google" id="ProtNLM"/>
    </source>
</evidence>
<accession>A0AAV2YTA4</accession>
<dbReference type="Proteomes" id="UP001146120">
    <property type="component" value="Unassembled WGS sequence"/>
</dbReference>
<evidence type="ECO:0000313" key="1">
    <source>
        <dbReference type="EMBL" id="DAZ98165.1"/>
    </source>
</evidence>